<evidence type="ECO:0000313" key="3">
    <source>
        <dbReference type="Proteomes" id="UP001374803"/>
    </source>
</evidence>
<protein>
    <submittedName>
        <fullName evidence="2">Uncharacterized protein</fullName>
    </submittedName>
</protein>
<feature type="transmembrane region" description="Helical" evidence="1">
    <location>
        <begin position="61"/>
        <end position="80"/>
    </location>
</feature>
<reference evidence="2" key="1">
    <citation type="submission" date="2021-12" db="EMBL/GenBank/DDBJ databases">
        <title>Discovery of the Pendulisporaceae a myxobacterial family with distinct sporulation behavior and unique specialized metabolism.</title>
        <authorList>
            <person name="Garcia R."/>
            <person name="Popoff A."/>
            <person name="Bader C.D."/>
            <person name="Loehr J."/>
            <person name="Walesch S."/>
            <person name="Walt C."/>
            <person name="Boldt J."/>
            <person name="Bunk B."/>
            <person name="Haeckl F.J.F.P.J."/>
            <person name="Gunesch A.P."/>
            <person name="Birkelbach J."/>
            <person name="Nuebel U."/>
            <person name="Pietschmann T."/>
            <person name="Bach T."/>
            <person name="Mueller R."/>
        </authorList>
    </citation>
    <scope>NUCLEOTIDE SEQUENCE</scope>
    <source>
        <strain evidence="2">MSr11367</strain>
    </source>
</reference>
<evidence type="ECO:0000313" key="2">
    <source>
        <dbReference type="EMBL" id="WXB09197.1"/>
    </source>
</evidence>
<dbReference type="EMBL" id="CP089983">
    <property type="protein sequence ID" value="WXB09197.1"/>
    <property type="molecule type" value="Genomic_DNA"/>
</dbReference>
<gene>
    <name evidence="2" type="ORF">LVJ94_18420</name>
</gene>
<proteinExistence type="predicted"/>
<keyword evidence="3" id="KW-1185">Reference proteome</keyword>
<evidence type="ECO:0000256" key="1">
    <source>
        <dbReference type="SAM" id="Phobius"/>
    </source>
</evidence>
<dbReference type="RefSeq" id="WP_394838868.1">
    <property type="nucleotide sequence ID" value="NZ_CP089929.1"/>
</dbReference>
<dbReference type="Proteomes" id="UP001374803">
    <property type="component" value="Chromosome"/>
</dbReference>
<sequence length="95" mass="10277">MTLPFARPLRDVYIGPVVALSTFFQSPSAEAGAGHTPETPTAIVRRPDPGLARGVWEASPSFFYAGGGIIVAVAVVYALWRRGIVRFRRTRSTST</sequence>
<keyword evidence="1" id="KW-0812">Transmembrane</keyword>
<name>A0ABZ2LEK8_9BACT</name>
<keyword evidence="1" id="KW-0472">Membrane</keyword>
<keyword evidence="1" id="KW-1133">Transmembrane helix</keyword>
<accession>A0ABZ2LEK8</accession>
<organism evidence="2 3">
    <name type="scientific">Pendulispora rubella</name>
    <dbReference type="NCBI Taxonomy" id="2741070"/>
    <lineage>
        <taxon>Bacteria</taxon>
        <taxon>Pseudomonadati</taxon>
        <taxon>Myxococcota</taxon>
        <taxon>Myxococcia</taxon>
        <taxon>Myxococcales</taxon>
        <taxon>Sorangiineae</taxon>
        <taxon>Pendulisporaceae</taxon>
        <taxon>Pendulispora</taxon>
    </lineage>
</organism>